<dbReference type="EMBL" id="QGGG01000003">
    <property type="protein sequence ID" value="PWJ85347.1"/>
    <property type="molecule type" value="Genomic_DNA"/>
</dbReference>
<evidence type="ECO:0008006" key="4">
    <source>
        <dbReference type="Google" id="ProtNLM"/>
    </source>
</evidence>
<gene>
    <name evidence="2" type="ORF">C7441_103203</name>
</gene>
<evidence type="ECO:0000313" key="3">
    <source>
        <dbReference type="Proteomes" id="UP000245396"/>
    </source>
</evidence>
<evidence type="ECO:0000256" key="1">
    <source>
        <dbReference type="SAM" id="MobiDB-lite"/>
    </source>
</evidence>
<feature type="region of interest" description="Disordered" evidence="1">
    <location>
        <begin position="92"/>
        <end position="122"/>
    </location>
</feature>
<protein>
    <recommendedName>
        <fullName evidence="4">Cytoplasmic protein</fullName>
    </recommendedName>
</protein>
<dbReference type="Proteomes" id="UP000245396">
    <property type="component" value="Unassembled WGS sequence"/>
</dbReference>
<sequence length="122" mass="14047">MNDIHAEYRAFRERQHAQATNARQMAALHLVCGIDLQVALAAGPELKAKFTLRLERALERERLRGMRRHWSYDLNRHIALKQALDRLHGRDTVAGDGKVTGKPRFRRCANAKRRPKAPSESR</sequence>
<evidence type="ECO:0000313" key="2">
    <source>
        <dbReference type="EMBL" id="PWJ85347.1"/>
    </source>
</evidence>
<proteinExistence type="predicted"/>
<organism evidence="2 3">
    <name type="scientific">Pseudaminobacter salicylatoxidans</name>
    <dbReference type="NCBI Taxonomy" id="93369"/>
    <lineage>
        <taxon>Bacteria</taxon>
        <taxon>Pseudomonadati</taxon>
        <taxon>Pseudomonadota</taxon>
        <taxon>Alphaproteobacteria</taxon>
        <taxon>Hyphomicrobiales</taxon>
        <taxon>Phyllobacteriaceae</taxon>
        <taxon>Pseudaminobacter</taxon>
    </lineage>
</organism>
<comment type="caution">
    <text evidence="2">The sequence shown here is derived from an EMBL/GenBank/DDBJ whole genome shotgun (WGS) entry which is preliminary data.</text>
</comment>
<dbReference type="AlphaFoldDB" id="A0A316CBB0"/>
<keyword evidence="3" id="KW-1185">Reference proteome</keyword>
<accession>A0A316CBB0</accession>
<feature type="compositionally biased region" description="Basic residues" evidence="1">
    <location>
        <begin position="101"/>
        <end position="116"/>
    </location>
</feature>
<name>A0A316CBB0_PSESE</name>
<reference evidence="2 3" key="1">
    <citation type="submission" date="2018-05" db="EMBL/GenBank/DDBJ databases">
        <title>Genomic Encyclopedia of Type Strains, Phase IV (KMG-IV): sequencing the most valuable type-strain genomes for metagenomic binning, comparative biology and taxonomic classification.</title>
        <authorList>
            <person name="Goeker M."/>
        </authorList>
    </citation>
    <scope>NUCLEOTIDE SEQUENCE [LARGE SCALE GENOMIC DNA]</scope>
    <source>
        <strain evidence="2 3">DSM 6986</strain>
    </source>
</reference>
<dbReference type="STRING" id="1192868.GCA_000304395_02580"/>